<dbReference type="Proteomes" id="UP000183407">
    <property type="component" value="Unassembled WGS sequence"/>
</dbReference>
<dbReference type="AlphaFoldDB" id="A0A1H5I7Z7"/>
<proteinExistence type="predicted"/>
<protein>
    <submittedName>
        <fullName evidence="2">Uncharacterized protein</fullName>
    </submittedName>
</protein>
<name>A0A1H5I7Z7_RHOJO</name>
<dbReference type="RefSeq" id="WP_073360110.1">
    <property type="nucleotide sequence ID" value="NZ_FNTL01000004.1"/>
</dbReference>
<reference evidence="3" key="1">
    <citation type="submission" date="2016-10" db="EMBL/GenBank/DDBJ databases">
        <authorList>
            <person name="Varghese N."/>
        </authorList>
    </citation>
    <scope>NUCLEOTIDE SEQUENCE [LARGE SCALE GENOMIC DNA]</scope>
    <source>
        <strain evidence="3">DSM 44719</strain>
    </source>
</reference>
<gene>
    <name evidence="2" type="ORF">SAMN04490220_7529</name>
</gene>
<accession>A0A1H5I7Z7</accession>
<dbReference type="InterPro" id="IPR052019">
    <property type="entry name" value="F420H2_bilvrd_red/Heme_oxyg"/>
</dbReference>
<sequence>MTDQGSPALPRFAAEKVVQLQTRKRDGSWVDTPVNLVVDGDRAYFRTPGRASKNKRLRNFPEVRIRPCTWAGKPTGVQAKARARLLSGPEAQAAGALIDKRFPVVQRIGVHLAHRLLRTKTLHYELTGVTDLRE</sequence>
<dbReference type="InterPro" id="IPR012349">
    <property type="entry name" value="Split_barrel_FMN-bd"/>
</dbReference>
<dbReference type="InterPro" id="IPR019965">
    <property type="entry name" value="PPOX_F420-dep_Rv2061_put"/>
</dbReference>
<dbReference type="GO" id="GO:0005829">
    <property type="term" value="C:cytosol"/>
    <property type="evidence" value="ECO:0007669"/>
    <property type="project" value="TreeGrafter"/>
</dbReference>
<dbReference type="SUPFAM" id="SSF50475">
    <property type="entry name" value="FMN-binding split barrel"/>
    <property type="match status" value="1"/>
</dbReference>
<evidence type="ECO:0000256" key="1">
    <source>
        <dbReference type="ARBA" id="ARBA00023002"/>
    </source>
</evidence>
<keyword evidence="1" id="KW-0560">Oxidoreductase</keyword>
<dbReference type="PANTHER" id="PTHR35176">
    <property type="entry name" value="HEME OXYGENASE HI_0854-RELATED"/>
    <property type="match status" value="1"/>
</dbReference>
<organism evidence="2 3">
    <name type="scientific">Rhodococcus jostii</name>
    <dbReference type="NCBI Taxonomy" id="132919"/>
    <lineage>
        <taxon>Bacteria</taxon>
        <taxon>Bacillati</taxon>
        <taxon>Actinomycetota</taxon>
        <taxon>Actinomycetes</taxon>
        <taxon>Mycobacteriales</taxon>
        <taxon>Nocardiaceae</taxon>
        <taxon>Rhodococcus</taxon>
    </lineage>
</organism>
<dbReference type="NCBIfam" id="TIGR03666">
    <property type="entry name" value="Rv2061_F420"/>
    <property type="match status" value="1"/>
</dbReference>
<dbReference type="Gene3D" id="2.30.110.10">
    <property type="entry name" value="Electron Transport, Fmn-binding Protein, Chain A"/>
    <property type="match status" value="1"/>
</dbReference>
<dbReference type="OrthoDB" id="5738083at2"/>
<evidence type="ECO:0000313" key="2">
    <source>
        <dbReference type="EMBL" id="SEE36342.1"/>
    </source>
</evidence>
<dbReference type="EMBL" id="FNTL01000004">
    <property type="protein sequence ID" value="SEE36342.1"/>
    <property type="molecule type" value="Genomic_DNA"/>
</dbReference>
<evidence type="ECO:0000313" key="3">
    <source>
        <dbReference type="Proteomes" id="UP000183407"/>
    </source>
</evidence>
<dbReference type="PANTHER" id="PTHR35176:SF11">
    <property type="entry name" value="PYRIDOXAMINE 5'-PHOSPHATE OXIDASE FAMILY PROTEIN"/>
    <property type="match status" value="1"/>
</dbReference>
<dbReference type="GO" id="GO:0016627">
    <property type="term" value="F:oxidoreductase activity, acting on the CH-CH group of donors"/>
    <property type="evidence" value="ECO:0007669"/>
    <property type="project" value="TreeGrafter"/>
</dbReference>
<dbReference type="GO" id="GO:0070967">
    <property type="term" value="F:coenzyme F420 binding"/>
    <property type="evidence" value="ECO:0007669"/>
    <property type="project" value="TreeGrafter"/>
</dbReference>